<evidence type="ECO:0000256" key="1">
    <source>
        <dbReference type="ARBA" id="ARBA00022729"/>
    </source>
</evidence>
<evidence type="ECO:0000313" key="4">
    <source>
        <dbReference type="Proteomes" id="UP000523795"/>
    </source>
</evidence>
<feature type="domain" description="M23ase beta-sheet core" evidence="2">
    <location>
        <begin position="70"/>
        <end position="162"/>
    </location>
</feature>
<dbReference type="PANTHER" id="PTHR21666:SF289">
    <property type="entry name" value="L-ALA--D-GLU ENDOPEPTIDASE"/>
    <property type="match status" value="1"/>
</dbReference>
<name>A0ABX1JLJ7_9MICC</name>
<dbReference type="Gene3D" id="2.70.70.10">
    <property type="entry name" value="Glucose Permease (Domain IIA)"/>
    <property type="match status" value="1"/>
</dbReference>
<dbReference type="Proteomes" id="UP000523795">
    <property type="component" value="Unassembled WGS sequence"/>
</dbReference>
<keyword evidence="1" id="KW-0732">Signal</keyword>
<organism evidence="3 4">
    <name type="scientific">Arthrobacter deserti</name>
    <dbReference type="NCBI Taxonomy" id="1742687"/>
    <lineage>
        <taxon>Bacteria</taxon>
        <taxon>Bacillati</taxon>
        <taxon>Actinomycetota</taxon>
        <taxon>Actinomycetes</taxon>
        <taxon>Micrococcales</taxon>
        <taxon>Micrococcaceae</taxon>
        <taxon>Arthrobacter</taxon>
    </lineage>
</organism>
<evidence type="ECO:0000259" key="2">
    <source>
        <dbReference type="Pfam" id="PF01551"/>
    </source>
</evidence>
<evidence type="ECO:0000313" key="3">
    <source>
        <dbReference type="EMBL" id="NKX49076.1"/>
    </source>
</evidence>
<dbReference type="InterPro" id="IPR016047">
    <property type="entry name" value="M23ase_b-sheet_dom"/>
</dbReference>
<dbReference type="PANTHER" id="PTHR21666">
    <property type="entry name" value="PEPTIDASE-RELATED"/>
    <property type="match status" value="1"/>
</dbReference>
<reference evidence="3 4" key="1">
    <citation type="submission" date="2020-04" db="EMBL/GenBank/DDBJ databases">
        <authorList>
            <person name="Liu S."/>
        </authorList>
    </citation>
    <scope>NUCLEOTIDE SEQUENCE [LARGE SCALE GENOMIC DNA]</scope>
    <source>
        <strain evidence="3 4">CGMCC 1.15091</strain>
    </source>
</reference>
<gene>
    <name evidence="3" type="ORF">HER39_00435</name>
</gene>
<dbReference type="CDD" id="cd12797">
    <property type="entry name" value="M23_peptidase"/>
    <property type="match status" value="1"/>
</dbReference>
<protein>
    <submittedName>
        <fullName evidence="3">M23 family metallopeptidase</fullName>
    </submittedName>
</protein>
<comment type="caution">
    <text evidence="3">The sequence shown here is derived from an EMBL/GenBank/DDBJ whole genome shotgun (WGS) entry which is preliminary data.</text>
</comment>
<accession>A0ABX1JLJ7</accession>
<dbReference type="EMBL" id="JAAZSR010000002">
    <property type="protein sequence ID" value="NKX49076.1"/>
    <property type="molecule type" value="Genomic_DNA"/>
</dbReference>
<sequence>MAAALLLAGLGPLPAPEPGPAPAAPVRHAETAPGRLTAAAGYSPAWRWPLDPAPGVLRPFQPPPQPWLGGHRGVDLAASPAAAVSAPAAGTVSFAGWVVDRPVVTIDHGNGLRSSFEPVASDLKQGDAVARGDPVGRLSGTGHCPGPCLHWGVRRAEQYLNPLQFVTDQRPSVLLPMPDQWQRRNAGAVTGRAGGA</sequence>
<proteinExistence type="predicted"/>
<dbReference type="InterPro" id="IPR050570">
    <property type="entry name" value="Cell_wall_metabolism_enzyme"/>
</dbReference>
<dbReference type="SUPFAM" id="SSF51261">
    <property type="entry name" value="Duplicated hybrid motif"/>
    <property type="match status" value="1"/>
</dbReference>
<dbReference type="InterPro" id="IPR011055">
    <property type="entry name" value="Dup_hybrid_motif"/>
</dbReference>
<dbReference type="Pfam" id="PF01551">
    <property type="entry name" value="Peptidase_M23"/>
    <property type="match status" value="1"/>
</dbReference>
<keyword evidence="4" id="KW-1185">Reference proteome</keyword>